<accession>A0ABR5AC10</accession>
<comment type="caution">
    <text evidence="2">The sequence shown here is derived from an EMBL/GenBank/DDBJ whole genome shotgun (WGS) entry which is preliminary data.</text>
</comment>
<name>A0ABR5AC10_9BACL</name>
<protein>
    <submittedName>
        <fullName evidence="2">Uncharacterized protein</fullName>
    </submittedName>
</protein>
<keyword evidence="3" id="KW-1185">Reference proteome</keyword>
<feature type="compositionally biased region" description="Basic residues" evidence="1">
    <location>
        <begin position="43"/>
        <end position="57"/>
    </location>
</feature>
<organism evidence="2 3">
    <name type="scientific">Gordoniibacillus kamchatkensis</name>
    <dbReference type="NCBI Taxonomy" id="1590651"/>
    <lineage>
        <taxon>Bacteria</taxon>
        <taxon>Bacillati</taxon>
        <taxon>Bacillota</taxon>
        <taxon>Bacilli</taxon>
        <taxon>Bacillales</taxon>
        <taxon>Paenibacillaceae</taxon>
        <taxon>Gordoniibacillus</taxon>
    </lineage>
</organism>
<sequence>MHLVPLAFAPAHDVPVFVPNNWNSRVVGVNPHHGDGRLHKRIERKKAKQSIQKRRHAVAVSPHEPSGAACRRKIAIAEHKLVAMPHLHHNFQQLRGEHARDSLQHIGASFLVGE</sequence>
<gene>
    <name evidence="2" type="ORF">SD70_26360</name>
</gene>
<evidence type="ECO:0000256" key="1">
    <source>
        <dbReference type="SAM" id="MobiDB-lite"/>
    </source>
</evidence>
<reference evidence="2 3" key="1">
    <citation type="submission" date="2014-12" db="EMBL/GenBank/DDBJ databases">
        <title>Draft genome sequence of Paenibacillus kamchatkensis strain B-2647.</title>
        <authorList>
            <person name="Karlyshev A.V."/>
            <person name="Kudryashova E.B."/>
        </authorList>
    </citation>
    <scope>NUCLEOTIDE SEQUENCE [LARGE SCALE GENOMIC DNA]</scope>
    <source>
        <strain evidence="2 3">VKM B-2647</strain>
    </source>
</reference>
<proteinExistence type="predicted"/>
<evidence type="ECO:0000313" key="2">
    <source>
        <dbReference type="EMBL" id="KIL38437.1"/>
    </source>
</evidence>
<dbReference type="Proteomes" id="UP000031967">
    <property type="component" value="Unassembled WGS sequence"/>
</dbReference>
<dbReference type="EMBL" id="JXAK01000061">
    <property type="protein sequence ID" value="KIL38437.1"/>
    <property type="molecule type" value="Genomic_DNA"/>
</dbReference>
<evidence type="ECO:0000313" key="3">
    <source>
        <dbReference type="Proteomes" id="UP000031967"/>
    </source>
</evidence>
<feature type="region of interest" description="Disordered" evidence="1">
    <location>
        <begin position="43"/>
        <end position="66"/>
    </location>
</feature>